<accession>A0AA39TTT8</accession>
<evidence type="ECO:0000256" key="2">
    <source>
        <dbReference type="SAM" id="SignalP"/>
    </source>
</evidence>
<dbReference type="InterPro" id="IPR021109">
    <property type="entry name" value="Peptidase_aspartic_dom_sf"/>
</dbReference>
<dbReference type="InterPro" id="IPR033121">
    <property type="entry name" value="PEPTIDASE_A1"/>
</dbReference>
<dbReference type="GO" id="GO:0004190">
    <property type="term" value="F:aspartic-type endopeptidase activity"/>
    <property type="evidence" value="ECO:0007669"/>
    <property type="project" value="InterPro"/>
</dbReference>
<evidence type="ECO:0000313" key="4">
    <source>
        <dbReference type="EMBL" id="KAK0500471.1"/>
    </source>
</evidence>
<dbReference type="CDD" id="cd05471">
    <property type="entry name" value="pepsin_like"/>
    <property type="match status" value="1"/>
</dbReference>
<keyword evidence="4" id="KW-0378">Hydrolase</keyword>
<dbReference type="AlphaFoldDB" id="A0AA39TTT8"/>
<gene>
    <name evidence="4" type="ORF">EDD18DRAFT_829839</name>
</gene>
<evidence type="ECO:0000313" key="5">
    <source>
        <dbReference type="Proteomes" id="UP001175228"/>
    </source>
</evidence>
<keyword evidence="2" id="KW-0732">Signal</keyword>
<evidence type="ECO:0000259" key="3">
    <source>
        <dbReference type="PROSITE" id="PS51767"/>
    </source>
</evidence>
<dbReference type="SUPFAM" id="SSF50630">
    <property type="entry name" value="Acid proteases"/>
    <property type="match status" value="1"/>
</dbReference>
<dbReference type="InterPro" id="IPR034164">
    <property type="entry name" value="Pepsin-like_dom"/>
</dbReference>
<dbReference type="PANTHER" id="PTHR47966:SF74">
    <property type="entry name" value="AGR407CP"/>
    <property type="match status" value="1"/>
</dbReference>
<dbReference type="Pfam" id="PF00026">
    <property type="entry name" value="Asp"/>
    <property type="match status" value="1"/>
</dbReference>
<feature type="chain" id="PRO_5041327160" evidence="2">
    <location>
        <begin position="18"/>
        <end position="581"/>
    </location>
</feature>
<comment type="caution">
    <text evidence="4">The sequence shown here is derived from an EMBL/GenBank/DDBJ whole genome shotgun (WGS) entry which is preliminary data.</text>
</comment>
<organism evidence="4 5">
    <name type="scientific">Armillaria luteobubalina</name>
    <dbReference type="NCBI Taxonomy" id="153913"/>
    <lineage>
        <taxon>Eukaryota</taxon>
        <taxon>Fungi</taxon>
        <taxon>Dikarya</taxon>
        <taxon>Basidiomycota</taxon>
        <taxon>Agaricomycotina</taxon>
        <taxon>Agaricomycetes</taxon>
        <taxon>Agaricomycetidae</taxon>
        <taxon>Agaricales</taxon>
        <taxon>Marasmiineae</taxon>
        <taxon>Physalacriaceae</taxon>
        <taxon>Armillaria</taxon>
    </lineage>
</organism>
<dbReference type="PANTHER" id="PTHR47966">
    <property type="entry name" value="BETA-SITE APP-CLEAVING ENZYME, ISOFORM A-RELATED"/>
    <property type="match status" value="1"/>
</dbReference>
<dbReference type="Proteomes" id="UP001175228">
    <property type="component" value="Unassembled WGS sequence"/>
</dbReference>
<proteinExistence type="inferred from homology"/>
<feature type="domain" description="Peptidase A1" evidence="3">
    <location>
        <begin position="64"/>
        <end position="424"/>
    </location>
</feature>
<dbReference type="EMBL" id="JAUEPU010000008">
    <property type="protein sequence ID" value="KAK0500471.1"/>
    <property type="molecule type" value="Genomic_DNA"/>
</dbReference>
<dbReference type="InterPro" id="IPR001461">
    <property type="entry name" value="Aspartic_peptidase_A1"/>
</dbReference>
<comment type="similarity">
    <text evidence="1">Belongs to the peptidase A1 family.</text>
</comment>
<reference evidence="4" key="1">
    <citation type="submission" date="2023-06" db="EMBL/GenBank/DDBJ databases">
        <authorList>
            <consortium name="Lawrence Berkeley National Laboratory"/>
            <person name="Ahrendt S."/>
            <person name="Sahu N."/>
            <person name="Indic B."/>
            <person name="Wong-Bajracharya J."/>
            <person name="Merenyi Z."/>
            <person name="Ke H.-M."/>
            <person name="Monk M."/>
            <person name="Kocsube S."/>
            <person name="Drula E."/>
            <person name="Lipzen A."/>
            <person name="Balint B."/>
            <person name="Henrissat B."/>
            <person name="Andreopoulos B."/>
            <person name="Martin F.M."/>
            <person name="Harder C.B."/>
            <person name="Rigling D."/>
            <person name="Ford K.L."/>
            <person name="Foster G.D."/>
            <person name="Pangilinan J."/>
            <person name="Papanicolaou A."/>
            <person name="Barry K."/>
            <person name="LaButti K."/>
            <person name="Viragh M."/>
            <person name="Koriabine M."/>
            <person name="Yan M."/>
            <person name="Riley R."/>
            <person name="Champramary S."/>
            <person name="Plett K.L."/>
            <person name="Tsai I.J."/>
            <person name="Slot J."/>
            <person name="Sipos G."/>
            <person name="Plett J."/>
            <person name="Nagy L.G."/>
            <person name="Grigoriev I.V."/>
        </authorList>
    </citation>
    <scope>NUCLEOTIDE SEQUENCE</scope>
    <source>
        <strain evidence="4">HWK02</strain>
    </source>
</reference>
<feature type="signal peptide" evidence="2">
    <location>
        <begin position="1"/>
        <end position="17"/>
    </location>
</feature>
<dbReference type="PROSITE" id="PS51767">
    <property type="entry name" value="PEPTIDASE_A1"/>
    <property type="match status" value="1"/>
</dbReference>
<evidence type="ECO:0000256" key="1">
    <source>
        <dbReference type="ARBA" id="ARBA00007447"/>
    </source>
</evidence>
<keyword evidence="5" id="KW-1185">Reference proteome</keyword>
<sequence>MWSVFTTCVWLFVFAQAIGVTARYAASSSPLILPLQSYARRDVNVNGAHAGITAVGMASTNQAYFAILKAGATSFRVALDTASADLWLVSTQCTTDVCKAVPRYPLQYQSGTFVTVNNNSTVFSVSYADGTSAEGFVAKEAVQLANLTVSNQVLGLMTSSNVTLTDDISGVFGLGFPRLSSVSNTVTNSTPFFVQLAQQGVLNYPVFGLSLTRNDTGSLSIGAIDSSVVTNVTNVGWHEVVEFAPIGTENNVSSYLQWAIPLDGFAVNGSSLTPSPTYPNITNNASLAMFDVGNNGIYGPYQDVSRLFAAISGSRLVDTNRLWAIPCDTLVPISFTFGTQNLTLQPTDYLIGPASDNPNLCLSWPGATSPSSDGIDWQMGLFLSLLTLNATTYHSLIGVPFLRTVYAAFSYGINTKEPPMIGFYPLKNATNSTESAASISSFLSAASATVATALPNSLLSTPTYTTPPYTFNSSISAPTGGIVSTELANSTYSPIFAQFATNISAMPTIAPTDTLETYIITDTSGVVTTITSTASVPSVTLGIPPGWTSGVASLHAPLSRTRLLFFLLPVAFLYISDHLFP</sequence>
<keyword evidence="4" id="KW-0645">Protease</keyword>
<protein>
    <submittedName>
        <fullName evidence="4">Acid protease</fullName>
    </submittedName>
</protein>
<dbReference type="GO" id="GO:0006508">
    <property type="term" value="P:proteolysis"/>
    <property type="evidence" value="ECO:0007669"/>
    <property type="project" value="UniProtKB-KW"/>
</dbReference>
<name>A0AA39TTT8_9AGAR</name>
<dbReference type="Gene3D" id="2.40.70.10">
    <property type="entry name" value="Acid Proteases"/>
    <property type="match status" value="2"/>
</dbReference>
<dbReference type="PRINTS" id="PR00792">
    <property type="entry name" value="PEPSIN"/>
</dbReference>